<dbReference type="InterPro" id="IPR036866">
    <property type="entry name" value="RibonucZ/Hydroxyglut_hydro"/>
</dbReference>
<dbReference type="SUPFAM" id="SSF56281">
    <property type="entry name" value="Metallo-hydrolase/oxidoreductase"/>
    <property type="match status" value="1"/>
</dbReference>
<dbReference type="InterPro" id="IPR036388">
    <property type="entry name" value="WH-like_DNA-bd_sf"/>
</dbReference>
<gene>
    <name evidence="6" type="ORF">CONCODRAFT_77410</name>
</gene>
<evidence type="ECO:0000313" key="7">
    <source>
        <dbReference type="Proteomes" id="UP000070444"/>
    </source>
</evidence>
<dbReference type="SMART" id="SM00849">
    <property type="entry name" value="Lactamase_B"/>
    <property type="match status" value="1"/>
</dbReference>
<accession>A0A137PEG8</accession>
<keyword evidence="7" id="KW-1185">Reference proteome</keyword>
<dbReference type="EMBL" id="KQ964438">
    <property type="protein sequence ID" value="KXN73365.1"/>
    <property type="molecule type" value="Genomic_DNA"/>
</dbReference>
<dbReference type="Proteomes" id="UP000070444">
    <property type="component" value="Unassembled WGS sequence"/>
</dbReference>
<evidence type="ECO:0000256" key="1">
    <source>
        <dbReference type="ARBA" id="ARBA00006759"/>
    </source>
</evidence>
<keyword evidence="3 6" id="KW-0378">Hydrolase</keyword>
<keyword evidence="2" id="KW-0479">Metal-binding</keyword>
<protein>
    <submittedName>
        <fullName evidence="6">Metallo-hydrolase/oxidoreductase</fullName>
    </submittedName>
</protein>
<dbReference type="FunFam" id="3.60.15.10:FF:000041">
    <property type="entry name" value="Metallo-beta-lactamase domain protein"/>
    <property type="match status" value="1"/>
</dbReference>
<dbReference type="InterPro" id="IPR041516">
    <property type="entry name" value="LACTB2_WH"/>
</dbReference>
<dbReference type="STRING" id="796925.A0A137PEG8"/>
<dbReference type="Pfam" id="PF00753">
    <property type="entry name" value="Lactamase_B"/>
    <property type="match status" value="1"/>
</dbReference>
<proteinExistence type="inferred from homology"/>
<comment type="similarity">
    <text evidence="1">Belongs to the metallo-beta-lactamase superfamily. Glyoxalase II family.</text>
</comment>
<dbReference type="AlphaFoldDB" id="A0A137PEG8"/>
<keyword evidence="4" id="KW-0862">Zinc</keyword>
<dbReference type="InterPro" id="IPR001279">
    <property type="entry name" value="Metallo-B-lactamas"/>
</dbReference>
<evidence type="ECO:0000256" key="2">
    <source>
        <dbReference type="ARBA" id="ARBA00022723"/>
    </source>
</evidence>
<reference evidence="6 7" key="1">
    <citation type="journal article" date="2015" name="Genome Biol. Evol.">
        <title>Phylogenomic analyses indicate that early fungi evolved digesting cell walls of algal ancestors of land plants.</title>
        <authorList>
            <person name="Chang Y."/>
            <person name="Wang S."/>
            <person name="Sekimoto S."/>
            <person name="Aerts A.L."/>
            <person name="Choi C."/>
            <person name="Clum A."/>
            <person name="LaButti K.M."/>
            <person name="Lindquist E.A."/>
            <person name="Yee Ngan C."/>
            <person name="Ohm R.A."/>
            <person name="Salamov A.A."/>
            <person name="Grigoriev I.V."/>
            <person name="Spatafora J.W."/>
            <person name="Berbee M.L."/>
        </authorList>
    </citation>
    <scope>NUCLEOTIDE SEQUENCE [LARGE SCALE GENOMIC DNA]</scope>
    <source>
        <strain evidence="6 7">NRRL 28638</strain>
    </source>
</reference>
<evidence type="ECO:0000259" key="5">
    <source>
        <dbReference type="SMART" id="SM00849"/>
    </source>
</evidence>
<dbReference type="Gene3D" id="1.10.10.10">
    <property type="entry name" value="Winged helix-like DNA-binding domain superfamily/Winged helix DNA-binding domain"/>
    <property type="match status" value="1"/>
</dbReference>
<dbReference type="OMA" id="GDHVMAW"/>
<dbReference type="GO" id="GO:0046872">
    <property type="term" value="F:metal ion binding"/>
    <property type="evidence" value="ECO:0007669"/>
    <property type="project" value="UniProtKB-KW"/>
</dbReference>
<dbReference type="GO" id="GO:0044550">
    <property type="term" value="P:secondary metabolite biosynthetic process"/>
    <property type="evidence" value="ECO:0007669"/>
    <property type="project" value="TreeGrafter"/>
</dbReference>
<evidence type="ECO:0000256" key="3">
    <source>
        <dbReference type="ARBA" id="ARBA00022801"/>
    </source>
</evidence>
<dbReference type="Gene3D" id="3.60.15.10">
    <property type="entry name" value="Ribonuclease Z/Hydroxyacylglutathione hydrolase-like"/>
    <property type="match status" value="1"/>
</dbReference>
<evidence type="ECO:0000256" key="4">
    <source>
        <dbReference type="ARBA" id="ARBA00022833"/>
    </source>
</evidence>
<dbReference type="PANTHER" id="PTHR23131">
    <property type="entry name" value="ENDORIBONUCLEASE LACTB2"/>
    <property type="match status" value="1"/>
</dbReference>
<dbReference type="CDD" id="cd07722">
    <property type="entry name" value="LACTB2-like_MBL-fold"/>
    <property type="match status" value="1"/>
</dbReference>
<feature type="domain" description="Metallo-beta-lactamase" evidence="5">
    <location>
        <begin position="33"/>
        <end position="198"/>
    </location>
</feature>
<sequence>MSSQLVKIPLITKINQSVIRILGSNPGPFTLQGTNTYLIGKGPKRTLIDTGAGEDEYLETLKQVLKDEKCSIDRIIITHHHYDHVGGIDQVLSLSSEKLKIYKISYPEEDPENNSYITINKGQVFEVDQNLNLLALITPGHCKDHICLVLKEEGILFSGDMILGQGTAVFDNLSEYMKSLDLVKNYPSSEFKLILPGHGPELKEAPSVIQEYIDHRNEREAQILKILAKNSDIPDRPKLWSSKGIVGVIYEGYPKGVLLAAEHVVDLHLEKLLVDAKVIKVEEEDFVYWELKSKRSNL</sequence>
<dbReference type="PANTHER" id="PTHR23131:SF0">
    <property type="entry name" value="ENDORIBONUCLEASE LACTB2"/>
    <property type="match status" value="1"/>
</dbReference>
<dbReference type="OrthoDB" id="17458at2759"/>
<dbReference type="InterPro" id="IPR050662">
    <property type="entry name" value="Sec-metab_biosynth-thioest"/>
</dbReference>
<organism evidence="6 7">
    <name type="scientific">Conidiobolus coronatus (strain ATCC 28846 / CBS 209.66 / NRRL 28638)</name>
    <name type="common">Delacroixia coronata</name>
    <dbReference type="NCBI Taxonomy" id="796925"/>
    <lineage>
        <taxon>Eukaryota</taxon>
        <taxon>Fungi</taxon>
        <taxon>Fungi incertae sedis</taxon>
        <taxon>Zoopagomycota</taxon>
        <taxon>Entomophthoromycotina</taxon>
        <taxon>Entomophthoromycetes</taxon>
        <taxon>Entomophthorales</taxon>
        <taxon>Ancylistaceae</taxon>
        <taxon>Conidiobolus</taxon>
    </lineage>
</organism>
<dbReference type="InterPro" id="IPR047921">
    <property type="entry name" value="LACTB2-like_MBL-fold"/>
</dbReference>
<dbReference type="GO" id="GO:0016787">
    <property type="term" value="F:hydrolase activity"/>
    <property type="evidence" value="ECO:0007669"/>
    <property type="project" value="UniProtKB-KW"/>
</dbReference>
<name>A0A137PEG8_CONC2</name>
<evidence type="ECO:0000313" key="6">
    <source>
        <dbReference type="EMBL" id="KXN73365.1"/>
    </source>
</evidence>
<dbReference type="Pfam" id="PF17778">
    <property type="entry name" value="WHD_BLACT"/>
    <property type="match status" value="1"/>
</dbReference>